<evidence type="ECO:0000313" key="2">
    <source>
        <dbReference type="Proteomes" id="UP001056120"/>
    </source>
</evidence>
<evidence type="ECO:0000313" key="1">
    <source>
        <dbReference type="EMBL" id="KAI3807686.1"/>
    </source>
</evidence>
<dbReference type="EMBL" id="CM042025">
    <property type="protein sequence ID" value="KAI3807686.1"/>
    <property type="molecule type" value="Genomic_DNA"/>
</dbReference>
<reference evidence="2" key="1">
    <citation type="journal article" date="2022" name="Mol. Ecol. Resour.">
        <title>The genomes of chicory, endive, great burdock and yacon provide insights into Asteraceae palaeo-polyploidization history and plant inulin production.</title>
        <authorList>
            <person name="Fan W."/>
            <person name="Wang S."/>
            <person name="Wang H."/>
            <person name="Wang A."/>
            <person name="Jiang F."/>
            <person name="Liu H."/>
            <person name="Zhao H."/>
            <person name="Xu D."/>
            <person name="Zhang Y."/>
        </authorList>
    </citation>
    <scope>NUCLEOTIDE SEQUENCE [LARGE SCALE GENOMIC DNA]</scope>
    <source>
        <strain evidence="2">cv. Yunnan</strain>
    </source>
</reference>
<keyword evidence="2" id="KW-1185">Reference proteome</keyword>
<sequence length="180" mass="21112">MLFREQQIQRAARYLDATKVQVHVASQIHEDEALALQLQEQLNKEDEEREKQKTVILISQGEDADYLEKLSNKEIYKAFMGQQGELAKNKRAEEEKARLKSRKVIALNKRTYKERKVMMDFLKARGESGKRLGPMNFMNLQALYRQVKKEEEERLKKTNQTKRASTTADERKPKKPITDS</sequence>
<accession>A0ACB9IJM9</accession>
<name>A0ACB9IJM9_9ASTR</name>
<protein>
    <submittedName>
        <fullName evidence="1">Uncharacterized protein</fullName>
    </submittedName>
</protein>
<dbReference type="Proteomes" id="UP001056120">
    <property type="component" value="Linkage Group LG08"/>
</dbReference>
<reference evidence="1 2" key="2">
    <citation type="journal article" date="2022" name="Mol. Ecol. Resour.">
        <title>The genomes of chicory, endive, great burdock and yacon provide insights into Asteraceae paleo-polyploidization history and plant inulin production.</title>
        <authorList>
            <person name="Fan W."/>
            <person name="Wang S."/>
            <person name="Wang H."/>
            <person name="Wang A."/>
            <person name="Jiang F."/>
            <person name="Liu H."/>
            <person name="Zhao H."/>
            <person name="Xu D."/>
            <person name="Zhang Y."/>
        </authorList>
    </citation>
    <scope>NUCLEOTIDE SEQUENCE [LARGE SCALE GENOMIC DNA]</scope>
    <source>
        <strain evidence="2">cv. Yunnan</strain>
        <tissue evidence="1">Leaves</tissue>
    </source>
</reference>
<proteinExistence type="predicted"/>
<organism evidence="1 2">
    <name type="scientific">Smallanthus sonchifolius</name>
    <dbReference type="NCBI Taxonomy" id="185202"/>
    <lineage>
        <taxon>Eukaryota</taxon>
        <taxon>Viridiplantae</taxon>
        <taxon>Streptophyta</taxon>
        <taxon>Embryophyta</taxon>
        <taxon>Tracheophyta</taxon>
        <taxon>Spermatophyta</taxon>
        <taxon>Magnoliopsida</taxon>
        <taxon>eudicotyledons</taxon>
        <taxon>Gunneridae</taxon>
        <taxon>Pentapetalae</taxon>
        <taxon>asterids</taxon>
        <taxon>campanulids</taxon>
        <taxon>Asterales</taxon>
        <taxon>Asteraceae</taxon>
        <taxon>Asteroideae</taxon>
        <taxon>Heliantheae alliance</taxon>
        <taxon>Millerieae</taxon>
        <taxon>Smallanthus</taxon>
    </lineage>
</organism>
<gene>
    <name evidence="1" type="ORF">L1987_23619</name>
</gene>
<comment type="caution">
    <text evidence="1">The sequence shown here is derived from an EMBL/GenBank/DDBJ whole genome shotgun (WGS) entry which is preliminary data.</text>
</comment>